<sequence length="154" mass="17262">MSTSVKAAESGFIKEAGRDDEVCKRSRGTMDSWRWGRAWETLNEKQPGQARLGWDGLGWTRVGAENRILCRDKIGSEQACCIALLWKSPSPLTVQLVWIALSSFLRVVSNLDDAQLTAIYRHRLCGQPRAVDCKINRLTEPCYAIFGISTSVEE</sequence>
<comment type="caution">
    <text evidence="1">The sequence shown here is derived from an EMBL/GenBank/DDBJ whole genome shotgun (WGS) entry which is preliminary data.</text>
</comment>
<proteinExistence type="predicted"/>
<keyword evidence="2" id="KW-1185">Reference proteome</keyword>
<gene>
    <name evidence="1" type="ORF">LX32DRAFT_330319</name>
</gene>
<evidence type="ECO:0000313" key="1">
    <source>
        <dbReference type="EMBL" id="KAK2030243.1"/>
    </source>
</evidence>
<dbReference type="AlphaFoldDB" id="A0AAD9HJU7"/>
<reference evidence="1" key="1">
    <citation type="submission" date="2021-06" db="EMBL/GenBank/DDBJ databases">
        <title>Comparative genomics, transcriptomics and evolutionary studies reveal genomic signatures of adaptation to plant cell wall in hemibiotrophic fungi.</title>
        <authorList>
            <consortium name="DOE Joint Genome Institute"/>
            <person name="Baroncelli R."/>
            <person name="Diaz J.F."/>
            <person name="Benocci T."/>
            <person name="Peng M."/>
            <person name="Battaglia E."/>
            <person name="Haridas S."/>
            <person name="Andreopoulos W."/>
            <person name="Labutti K."/>
            <person name="Pangilinan J."/>
            <person name="Floch G.L."/>
            <person name="Makela M.R."/>
            <person name="Henrissat B."/>
            <person name="Grigoriev I.V."/>
            <person name="Crouch J.A."/>
            <person name="De Vries R.P."/>
            <person name="Sukno S.A."/>
            <person name="Thon M.R."/>
        </authorList>
    </citation>
    <scope>NUCLEOTIDE SEQUENCE</scope>
    <source>
        <strain evidence="1">MAFF235873</strain>
    </source>
</reference>
<organism evidence="1 2">
    <name type="scientific">Colletotrichum zoysiae</name>
    <dbReference type="NCBI Taxonomy" id="1216348"/>
    <lineage>
        <taxon>Eukaryota</taxon>
        <taxon>Fungi</taxon>
        <taxon>Dikarya</taxon>
        <taxon>Ascomycota</taxon>
        <taxon>Pezizomycotina</taxon>
        <taxon>Sordariomycetes</taxon>
        <taxon>Hypocreomycetidae</taxon>
        <taxon>Glomerellales</taxon>
        <taxon>Glomerellaceae</taxon>
        <taxon>Colletotrichum</taxon>
        <taxon>Colletotrichum graminicola species complex</taxon>
    </lineage>
</organism>
<dbReference type="EMBL" id="MU842853">
    <property type="protein sequence ID" value="KAK2030243.1"/>
    <property type="molecule type" value="Genomic_DNA"/>
</dbReference>
<accession>A0AAD9HJU7</accession>
<evidence type="ECO:0000313" key="2">
    <source>
        <dbReference type="Proteomes" id="UP001232148"/>
    </source>
</evidence>
<protein>
    <submittedName>
        <fullName evidence="1">Uncharacterized protein</fullName>
    </submittedName>
</protein>
<dbReference type="Proteomes" id="UP001232148">
    <property type="component" value="Unassembled WGS sequence"/>
</dbReference>
<name>A0AAD9HJU7_9PEZI</name>